<keyword evidence="2" id="KW-1185">Reference proteome</keyword>
<accession>A0A4C1SI79</accession>
<dbReference type="EMBL" id="BGZK01003400">
    <property type="protein sequence ID" value="GBP00908.1"/>
    <property type="molecule type" value="Genomic_DNA"/>
</dbReference>
<sequence length="122" mass="13700">LYYITVTLSEARPHRAAAGQLTVALTQLMEKPFTRVKTREITKIAIGIWSAKTTGALPRCRNRVQARRADGRVAGACRDGRPWLNCRRAVYAARHPTHSYTRGARHYGTRLEGTLPRSNTLN</sequence>
<comment type="caution">
    <text evidence="1">The sequence shown here is derived from an EMBL/GenBank/DDBJ whole genome shotgun (WGS) entry which is preliminary data.</text>
</comment>
<organism evidence="1 2">
    <name type="scientific">Eumeta variegata</name>
    <name type="common">Bagworm moth</name>
    <name type="synonym">Eumeta japonica</name>
    <dbReference type="NCBI Taxonomy" id="151549"/>
    <lineage>
        <taxon>Eukaryota</taxon>
        <taxon>Metazoa</taxon>
        <taxon>Ecdysozoa</taxon>
        <taxon>Arthropoda</taxon>
        <taxon>Hexapoda</taxon>
        <taxon>Insecta</taxon>
        <taxon>Pterygota</taxon>
        <taxon>Neoptera</taxon>
        <taxon>Endopterygota</taxon>
        <taxon>Lepidoptera</taxon>
        <taxon>Glossata</taxon>
        <taxon>Ditrysia</taxon>
        <taxon>Tineoidea</taxon>
        <taxon>Psychidae</taxon>
        <taxon>Oiketicinae</taxon>
        <taxon>Eumeta</taxon>
    </lineage>
</organism>
<proteinExistence type="predicted"/>
<name>A0A4C1SI79_EUMVA</name>
<evidence type="ECO:0000313" key="1">
    <source>
        <dbReference type="EMBL" id="GBP00908.1"/>
    </source>
</evidence>
<gene>
    <name evidence="1" type="ORF">EVAR_100553_1</name>
</gene>
<evidence type="ECO:0000313" key="2">
    <source>
        <dbReference type="Proteomes" id="UP000299102"/>
    </source>
</evidence>
<feature type="non-terminal residue" evidence="1">
    <location>
        <position position="1"/>
    </location>
</feature>
<reference evidence="1 2" key="1">
    <citation type="journal article" date="2019" name="Commun. Biol.">
        <title>The bagworm genome reveals a unique fibroin gene that provides high tensile strength.</title>
        <authorList>
            <person name="Kono N."/>
            <person name="Nakamura H."/>
            <person name="Ohtoshi R."/>
            <person name="Tomita M."/>
            <person name="Numata K."/>
            <person name="Arakawa K."/>
        </authorList>
    </citation>
    <scope>NUCLEOTIDE SEQUENCE [LARGE SCALE GENOMIC DNA]</scope>
</reference>
<dbReference type="Proteomes" id="UP000299102">
    <property type="component" value="Unassembled WGS sequence"/>
</dbReference>
<protein>
    <submittedName>
        <fullName evidence="1">Uncharacterized protein</fullName>
    </submittedName>
</protein>
<dbReference type="AlphaFoldDB" id="A0A4C1SI79"/>